<name>A0A1G6UKE5_PEPNI</name>
<feature type="domain" description="Cysteine-rich" evidence="1">
    <location>
        <begin position="5"/>
        <end position="83"/>
    </location>
</feature>
<proteinExistence type="predicted"/>
<dbReference type="PANTHER" id="PTHR30296">
    <property type="entry name" value="UNCHARACTERIZED PROTEIN YKGE"/>
    <property type="match status" value="1"/>
</dbReference>
<dbReference type="GO" id="GO:0016491">
    <property type="term" value="F:oxidoreductase activity"/>
    <property type="evidence" value="ECO:0007669"/>
    <property type="project" value="UniProtKB-ARBA"/>
</dbReference>
<dbReference type="EMBL" id="FNAF01000003">
    <property type="protein sequence ID" value="SDD41206.1"/>
    <property type="molecule type" value="Genomic_DNA"/>
</dbReference>
<reference evidence="2 3" key="1">
    <citation type="submission" date="2016-10" db="EMBL/GenBank/DDBJ databases">
        <authorList>
            <person name="de Groot N.N."/>
        </authorList>
    </citation>
    <scope>NUCLEOTIDE SEQUENCE [LARGE SCALE GENOMIC DNA]</scope>
    <source>
        <strain evidence="2 3">DSM 20475</strain>
    </source>
</reference>
<evidence type="ECO:0000313" key="2">
    <source>
        <dbReference type="EMBL" id="SDD41206.1"/>
    </source>
</evidence>
<dbReference type="AlphaFoldDB" id="A0A1G6UKE5"/>
<dbReference type="OrthoDB" id="9794954at2"/>
<dbReference type="Pfam" id="PF02754">
    <property type="entry name" value="CCG"/>
    <property type="match status" value="2"/>
</dbReference>
<organism evidence="2 3">
    <name type="scientific">Peptococcus niger</name>
    <dbReference type="NCBI Taxonomy" id="2741"/>
    <lineage>
        <taxon>Bacteria</taxon>
        <taxon>Bacillati</taxon>
        <taxon>Bacillota</taxon>
        <taxon>Clostridia</taxon>
        <taxon>Eubacteriales</taxon>
        <taxon>Peptococcaceae</taxon>
        <taxon>Peptococcus</taxon>
    </lineage>
</organism>
<evidence type="ECO:0000313" key="3">
    <source>
        <dbReference type="Proteomes" id="UP000198995"/>
    </source>
</evidence>
<dbReference type="RefSeq" id="WP_091791337.1">
    <property type="nucleotide sequence ID" value="NZ_FNAF01000003.1"/>
</dbReference>
<dbReference type="GO" id="GO:0005829">
    <property type="term" value="C:cytosol"/>
    <property type="evidence" value="ECO:0007669"/>
    <property type="project" value="TreeGrafter"/>
</dbReference>
<dbReference type="PANTHER" id="PTHR30296:SF0">
    <property type="entry name" value="LACTATE UTILIZATION PROTEIN A"/>
    <property type="match status" value="1"/>
</dbReference>
<evidence type="ECO:0000259" key="1">
    <source>
        <dbReference type="Pfam" id="PF02754"/>
    </source>
</evidence>
<keyword evidence="3" id="KW-1185">Reference proteome</keyword>
<dbReference type="STRING" id="2741.SAMN04489866_10367"/>
<accession>A0A1G6UKE5</accession>
<gene>
    <name evidence="2" type="ORF">SAMN04489866_10367</name>
</gene>
<protein>
    <submittedName>
        <fullName evidence="2">L-lactate dehydrogenase complex protein LldE</fullName>
    </submittedName>
</protein>
<dbReference type="Proteomes" id="UP000198995">
    <property type="component" value="Unassembled WGS sequence"/>
</dbReference>
<dbReference type="InterPro" id="IPR004017">
    <property type="entry name" value="Cys_rich_dom"/>
</dbReference>
<sequence length="245" mass="27159">MKIHLFTQCMVDMFYPQVGIAAVEVLERLGCDIVVPEKQACCGQPMINSGYVQASKAAMKNTINAFEDAEYIVSLSGSCAFAMKHEYPQLFKDEPSWQMRAAKMADKIYEFTDFIVNVLGVTDVGARLNKKVTYHKSCHATRLLGITDQPLTLLKNVKGLEYIELDKADRCCGFGGTFSVKEAEISEQIVAEKAQYVINSGADVLCGADQACLMNIAGRLDRMKDMGQMPHPVKVMHIAEVLNCR</sequence>
<feature type="domain" description="Cysteine-rich" evidence="1">
    <location>
        <begin position="132"/>
        <end position="216"/>
    </location>
</feature>